<gene>
    <name evidence="2" type="ORF">PACLA_8A032379</name>
</gene>
<proteinExistence type="predicted"/>
<evidence type="ECO:0000313" key="3">
    <source>
        <dbReference type="Proteomes" id="UP001152795"/>
    </source>
</evidence>
<feature type="region of interest" description="Disordered" evidence="1">
    <location>
        <begin position="67"/>
        <end position="107"/>
    </location>
</feature>
<dbReference type="AlphaFoldDB" id="A0A6S7FSI6"/>
<sequence length="139" mass="16008">MKQSNESKIIDNNDNDLRPRFSVNKAHHRPVKKQQILATVVDMTELTNNVQQWDLFAMHVANVTTTPKYLDRSPQKDFQMADDNDNSKAKTQETHNNQHREKEIGETGKCQKLKMSSMLPTIEIEARVPKAAHQVIATW</sequence>
<dbReference type="EMBL" id="CACRXK020000058">
    <property type="protein sequence ID" value="CAB3977620.1"/>
    <property type="molecule type" value="Genomic_DNA"/>
</dbReference>
<protein>
    <submittedName>
        <fullName evidence="2">Uncharacterized protein</fullName>
    </submittedName>
</protein>
<name>A0A6S7FSI6_PARCT</name>
<organism evidence="2 3">
    <name type="scientific">Paramuricea clavata</name>
    <name type="common">Red gorgonian</name>
    <name type="synonym">Violescent sea-whip</name>
    <dbReference type="NCBI Taxonomy" id="317549"/>
    <lineage>
        <taxon>Eukaryota</taxon>
        <taxon>Metazoa</taxon>
        <taxon>Cnidaria</taxon>
        <taxon>Anthozoa</taxon>
        <taxon>Octocorallia</taxon>
        <taxon>Malacalcyonacea</taxon>
        <taxon>Plexauridae</taxon>
        <taxon>Paramuricea</taxon>
    </lineage>
</organism>
<dbReference type="Proteomes" id="UP001152795">
    <property type="component" value="Unassembled WGS sequence"/>
</dbReference>
<reference evidence="2" key="1">
    <citation type="submission" date="2020-04" db="EMBL/GenBank/DDBJ databases">
        <authorList>
            <person name="Alioto T."/>
            <person name="Alioto T."/>
            <person name="Gomez Garrido J."/>
        </authorList>
    </citation>
    <scope>NUCLEOTIDE SEQUENCE</scope>
    <source>
        <strain evidence="2">A484AB</strain>
    </source>
</reference>
<evidence type="ECO:0000256" key="1">
    <source>
        <dbReference type="SAM" id="MobiDB-lite"/>
    </source>
</evidence>
<comment type="caution">
    <text evidence="2">The sequence shown here is derived from an EMBL/GenBank/DDBJ whole genome shotgun (WGS) entry which is preliminary data.</text>
</comment>
<accession>A0A6S7FSI6</accession>
<evidence type="ECO:0000313" key="2">
    <source>
        <dbReference type="EMBL" id="CAB3977620.1"/>
    </source>
</evidence>
<feature type="compositionally biased region" description="Basic and acidic residues" evidence="1">
    <location>
        <begin position="85"/>
        <end position="106"/>
    </location>
</feature>
<keyword evidence="3" id="KW-1185">Reference proteome</keyword>